<dbReference type="Gene3D" id="3.40.630.10">
    <property type="entry name" value="Zn peptidases"/>
    <property type="match status" value="1"/>
</dbReference>
<dbReference type="GO" id="GO:0005615">
    <property type="term" value="C:extracellular space"/>
    <property type="evidence" value="ECO:0007669"/>
    <property type="project" value="TreeGrafter"/>
</dbReference>
<organism evidence="12">
    <name type="scientific">Cyprideis torosa</name>
    <dbReference type="NCBI Taxonomy" id="163714"/>
    <lineage>
        <taxon>Eukaryota</taxon>
        <taxon>Metazoa</taxon>
        <taxon>Ecdysozoa</taxon>
        <taxon>Arthropoda</taxon>
        <taxon>Crustacea</taxon>
        <taxon>Oligostraca</taxon>
        <taxon>Ostracoda</taxon>
        <taxon>Podocopa</taxon>
        <taxon>Podocopida</taxon>
        <taxon>Cytherocopina</taxon>
        <taxon>Cytheroidea</taxon>
        <taxon>Cytherideidae</taxon>
        <taxon>Cyprideis</taxon>
    </lineage>
</organism>
<comment type="similarity">
    <text evidence="2 10">Belongs to the peptidase M14 family.</text>
</comment>
<evidence type="ECO:0000256" key="4">
    <source>
        <dbReference type="ARBA" id="ARBA00022670"/>
    </source>
</evidence>
<dbReference type="Pfam" id="PF00246">
    <property type="entry name" value="Peptidase_M14"/>
    <property type="match status" value="1"/>
</dbReference>
<keyword evidence="3" id="KW-0121">Carboxypeptidase</keyword>
<dbReference type="SUPFAM" id="SSF53187">
    <property type="entry name" value="Zn-dependent exopeptidases"/>
    <property type="match status" value="1"/>
</dbReference>
<evidence type="ECO:0000256" key="6">
    <source>
        <dbReference type="ARBA" id="ARBA00022729"/>
    </source>
</evidence>
<gene>
    <name evidence="12" type="ORF">CTOB1V02_LOCUS3030</name>
</gene>
<evidence type="ECO:0000256" key="8">
    <source>
        <dbReference type="ARBA" id="ARBA00022833"/>
    </source>
</evidence>
<dbReference type="SMART" id="SM00631">
    <property type="entry name" value="Zn_pept"/>
    <property type="match status" value="1"/>
</dbReference>
<name>A0A7R8W567_9CRUS</name>
<dbReference type="PRINTS" id="PR00765">
    <property type="entry name" value="CRBOXYPTASEA"/>
</dbReference>
<accession>A0A7R8W567</accession>
<dbReference type="PROSITE" id="PS00132">
    <property type="entry name" value="CARBOXYPEPT_ZN_1"/>
    <property type="match status" value="1"/>
</dbReference>
<reference evidence="12" key="1">
    <citation type="submission" date="2020-11" db="EMBL/GenBank/DDBJ databases">
        <authorList>
            <person name="Tran Van P."/>
        </authorList>
    </citation>
    <scope>NUCLEOTIDE SEQUENCE</scope>
</reference>
<sequence>MDVIEMSGKTYEGRPIKGVRINPGNSKKKIFVDSGIHAREWIAPSTVAYLINQLATNRSLNEDIINAFDWYLFPVLNPDGYEYTFSKDRLWRKNRNPEISRTCPGIDLNRNWDYHWGEDVRGKDPCTELYAGPSPFSEPETQAIRDFLANLNADGSLALIVSFHSYVQVLMSPWSHTYAFPDDYSDLLAVMHATDLDFVTSIRTCSTDDGDVSGDLDLEDE</sequence>
<dbReference type="InterPro" id="IPR000834">
    <property type="entry name" value="Peptidase_M14"/>
</dbReference>
<keyword evidence="5" id="KW-0479">Metal-binding</keyword>
<dbReference type="GO" id="GO:0004181">
    <property type="term" value="F:metallocarboxypeptidase activity"/>
    <property type="evidence" value="ECO:0007669"/>
    <property type="project" value="InterPro"/>
</dbReference>
<comment type="cofactor">
    <cofactor evidence="1">
        <name>Zn(2+)</name>
        <dbReference type="ChEBI" id="CHEBI:29105"/>
    </cofactor>
</comment>
<evidence type="ECO:0000256" key="10">
    <source>
        <dbReference type="PROSITE-ProRule" id="PRU01379"/>
    </source>
</evidence>
<keyword evidence="4" id="KW-0645">Protease</keyword>
<feature type="domain" description="Peptidase M14" evidence="11">
    <location>
        <begin position="1"/>
        <end position="221"/>
    </location>
</feature>
<evidence type="ECO:0000256" key="3">
    <source>
        <dbReference type="ARBA" id="ARBA00022645"/>
    </source>
</evidence>
<evidence type="ECO:0000313" key="12">
    <source>
        <dbReference type="EMBL" id="CAD7225082.1"/>
    </source>
</evidence>
<keyword evidence="7" id="KW-0378">Hydrolase</keyword>
<dbReference type="EMBL" id="OB660497">
    <property type="protein sequence ID" value="CAD7225082.1"/>
    <property type="molecule type" value="Genomic_DNA"/>
</dbReference>
<protein>
    <recommendedName>
        <fullName evidence="11">Peptidase M14 domain-containing protein</fullName>
    </recommendedName>
</protein>
<dbReference type="OrthoDB" id="3626597at2759"/>
<keyword evidence="8" id="KW-0862">Zinc</keyword>
<keyword evidence="6" id="KW-0732">Signal</keyword>
<evidence type="ECO:0000256" key="7">
    <source>
        <dbReference type="ARBA" id="ARBA00022801"/>
    </source>
</evidence>
<dbReference type="AlphaFoldDB" id="A0A7R8W567"/>
<evidence type="ECO:0000256" key="1">
    <source>
        <dbReference type="ARBA" id="ARBA00001947"/>
    </source>
</evidence>
<keyword evidence="9" id="KW-0482">Metalloprotease</keyword>
<evidence type="ECO:0000256" key="5">
    <source>
        <dbReference type="ARBA" id="ARBA00022723"/>
    </source>
</evidence>
<dbReference type="InterPro" id="IPR057246">
    <property type="entry name" value="CARBOXYPEPT_ZN_1"/>
</dbReference>
<proteinExistence type="inferred from homology"/>
<evidence type="ECO:0000256" key="2">
    <source>
        <dbReference type="ARBA" id="ARBA00005988"/>
    </source>
</evidence>
<dbReference type="GO" id="GO:0008270">
    <property type="term" value="F:zinc ion binding"/>
    <property type="evidence" value="ECO:0007669"/>
    <property type="project" value="InterPro"/>
</dbReference>
<dbReference type="PANTHER" id="PTHR11705:SF143">
    <property type="entry name" value="SLL0236 PROTEIN"/>
    <property type="match status" value="1"/>
</dbReference>
<dbReference type="PANTHER" id="PTHR11705">
    <property type="entry name" value="PROTEASE FAMILY M14 CARBOXYPEPTIDASE A,B"/>
    <property type="match status" value="1"/>
</dbReference>
<evidence type="ECO:0000259" key="11">
    <source>
        <dbReference type="PROSITE" id="PS52035"/>
    </source>
</evidence>
<dbReference type="PROSITE" id="PS52035">
    <property type="entry name" value="PEPTIDASE_M14"/>
    <property type="match status" value="1"/>
</dbReference>
<dbReference type="FunFam" id="3.40.630.10:FF:000084">
    <property type="entry name" value="Carboxypeptidase B2"/>
    <property type="match status" value="1"/>
</dbReference>
<dbReference type="GO" id="GO:0006508">
    <property type="term" value="P:proteolysis"/>
    <property type="evidence" value="ECO:0007669"/>
    <property type="project" value="UniProtKB-KW"/>
</dbReference>
<evidence type="ECO:0000256" key="9">
    <source>
        <dbReference type="ARBA" id="ARBA00023049"/>
    </source>
</evidence>
<comment type="caution">
    <text evidence="10">Lacks conserved residue(s) required for the propagation of feature annotation.</text>
</comment>